<feature type="transmembrane region" description="Helical" evidence="1">
    <location>
        <begin position="218"/>
        <end position="236"/>
    </location>
</feature>
<dbReference type="AlphaFoldDB" id="A0A239AKL3"/>
<keyword evidence="1" id="KW-0812">Transmembrane</keyword>
<dbReference type="EMBL" id="FZNP01000009">
    <property type="protein sequence ID" value="SNR95882.1"/>
    <property type="molecule type" value="Genomic_DNA"/>
</dbReference>
<evidence type="ECO:0000313" key="2">
    <source>
        <dbReference type="EMBL" id="SNR95882.1"/>
    </source>
</evidence>
<feature type="transmembrane region" description="Helical" evidence="1">
    <location>
        <begin position="192"/>
        <end position="211"/>
    </location>
</feature>
<name>A0A239AKL3_9ACTN</name>
<dbReference type="Proteomes" id="UP000198420">
    <property type="component" value="Unassembled WGS sequence"/>
</dbReference>
<feature type="transmembrane region" description="Helical" evidence="1">
    <location>
        <begin position="242"/>
        <end position="259"/>
    </location>
</feature>
<organism evidence="2 3">
    <name type="scientific">Actinomadura mexicana</name>
    <dbReference type="NCBI Taxonomy" id="134959"/>
    <lineage>
        <taxon>Bacteria</taxon>
        <taxon>Bacillati</taxon>
        <taxon>Actinomycetota</taxon>
        <taxon>Actinomycetes</taxon>
        <taxon>Streptosporangiales</taxon>
        <taxon>Thermomonosporaceae</taxon>
        <taxon>Actinomadura</taxon>
    </lineage>
</organism>
<feature type="transmembrane region" description="Helical" evidence="1">
    <location>
        <begin position="46"/>
        <end position="71"/>
    </location>
</feature>
<evidence type="ECO:0000256" key="1">
    <source>
        <dbReference type="SAM" id="Phobius"/>
    </source>
</evidence>
<feature type="transmembrane region" description="Helical" evidence="1">
    <location>
        <begin position="91"/>
        <end position="112"/>
    </location>
</feature>
<accession>A0A239AKL3</accession>
<keyword evidence="3" id="KW-1185">Reference proteome</keyword>
<feature type="transmembrane region" description="Helical" evidence="1">
    <location>
        <begin position="356"/>
        <end position="375"/>
    </location>
</feature>
<protein>
    <submittedName>
        <fullName evidence="2">Threonine/homoserine efflux transporter RhtA</fullName>
    </submittedName>
</protein>
<feature type="transmembrane region" description="Helical" evidence="1">
    <location>
        <begin position="271"/>
        <end position="293"/>
    </location>
</feature>
<keyword evidence="1" id="KW-1133">Transmembrane helix</keyword>
<feature type="transmembrane region" description="Helical" evidence="1">
    <location>
        <begin position="299"/>
        <end position="319"/>
    </location>
</feature>
<proteinExistence type="predicted"/>
<evidence type="ECO:0000313" key="3">
    <source>
        <dbReference type="Proteomes" id="UP000198420"/>
    </source>
</evidence>
<keyword evidence="1" id="KW-0472">Membrane</keyword>
<sequence>MNHRRSKRFTSPEWLFRNLGGFYGWVVRHPRRAARWLAGHPRRAKVWLVTTVVGSLWLLAASAAHVGGAIFQRTTTAVMQPLTVDLQVTALQATTITYMFGAPLYVALLMGARQRLQENRLLDAVPRTERRDRFFSGLSRSAQRCSPAHRLLARLVEKERRHRWVLTVLPFLVSFVSGNLLAQFYVTRLPFSAGNAITTLGPITMAMVIAWRDDRKGLPLLLPLMSAVGAALMIPWGQRIDGAGFLAALCGAVASAVMVSGGKAMAHAGILLKGTGLSMVAGLLLGAPSLLAVHWTGEVAVRGVVAGLLGVAGSVLYWVAQAPLRLPKRLAGALSANGPALTSVVGLVVLAQGVGLISLIGIATILIASLLNAALTGSHDEKAAEVAKYAQ</sequence>
<feature type="transmembrane region" description="Helical" evidence="1">
    <location>
        <begin position="164"/>
        <end position="186"/>
    </location>
</feature>
<gene>
    <name evidence="2" type="ORF">SAMN06265355_10927</name>
</gene>
<reference evidence="3" key="1">
    <citation type="submission" date="2017-06" db="EMBL/GenBank/DDBJ databases">
        <authorList>
            <person name="Varghese N."/>
            <person name="Submissions S."/>
        </authorList>
    </citation>
    <scope>NUCLEOTIDE SEQUENCE [LARGE SCALE GENOMIC DNA]</scope>
    <source>
        <strain evidence="3">DSM 44485</strain>
    </source>
</reference>